<protein>
    <submittedName>
        <fullName evidence="2">Uncharacterized protein DUF1540</fullName>
    </submittedName>
</protein>
<sequence length="100" mass="10319">MTTLAELPTVTECSAAGCSYNEHTHCKAPAVTIGGEAGSDAKCETFIPLGMKGGLDKVVTHVGACQRHECSFNENLSCSAPAVRVGAGGDEADCLTYTPR</sequence>
<keyword evidence="3" id="KW-1185">Reference proteome</keyword>
<gene>
    <name evidence="2" type="ORF">EDD31_1162</name>
</gene>
<dbReference type="InterPro" id="IPR011437">
    <property type="entry name" value="DUF1540"/>
</dbReference>
<feature type="domain" description="DUF1540" evidence="1">
    <location>
        <begin position="12"/>
        <end position="46"/>
    </location>
</feature>
<evidence type="ECO:0000259" key="1">
    <source>
        <dbReference type="Pfam" id="PF07561"/>
    </source>
</evidence>
<name>A0A3N2BC79_9MICO</name>
<dbReference type="EMBL" id="RKHK01000001">
    <property type="protein sequence ID" value="ROR72802.1"/>
    <property type="molecule type" value="Genomic_DNA"/>
</dbReference>
<dbReference type="AlphaFoldDB" id="A0A3N2BC79"/>
<dbReference type="Proteomes" id="UP000280668">
    <property type="component" value="Unassembled WGS sequence"/>
</dbReference>
<feature type="domain" description="DUF1540" evidence="1">
    <location>
        <begin position="65"/>
        <end position="97"/>
    </location>
</feature>
<dbReference type="OrthoDB" id="3213529at2"/>
<comment type="caution">
    <text evidence="2">The sequence shown here is derived from an EMBL/GenBank/DDBJ whole genome shotgun (WGS) entry which is preliminary data.</text>
</comment>
<evidence type="ECO:0000313" key="3">
    <source>
        <dbReference type="Proteomes" id="UP000280668"/>
    </source>
</evidence>
<organism evidence="2 3">
    <name type="scientific">Bogoriella caseilytica</name>
    <dbReference type="NCBI Taxonomy" id="56055"/>
    <lineage>
        <taxon>Bacteria</taxon>
        <taxon>Bacillati</taxon>
        <taxon>Actinomycetota</taxon>
        <taxon>Actinomycetes</taxon>
        <taxon>Micrococcales</taxon>
        <taxon>Bogoriellaceae</taxon>
        <taxon>Bogoriella</taxon>
    </lineage>
</organism>
<reference evidence="2 3" key="1">
    <citation type="submission" date="2018-11" db="EMBL/GenBank/DDBJ databases">
        <title>Sequencing the genomes of 1000 actinobacteria strains.</title>
        <authorList>
            <person name="Klenk H.-P."/>
        </authorList>
    </citation>
    <scope>NUCLEOTIDE SEQUENCE [LARGE SCALE GENOMIC DNA]</scope>
    <source>
        <strain evidence="2 3">DSM 11294</strain>
    </source>
</reference>
<dbReference type="RefSeq" id="WP_123303316.1">
    <property type="nucleotide sequence ID" value="NZ_RKHK01000001.1"/>
</dbReference>
<evidence type="ECO:0000313" key="2">
    <source>
        <dbReference type="EMBL" id="ROR72802.1"/>
    </source>
</evidence>
<dbReference type="Pfam" id="PF07561">
    <property type="entry name" value="DUF1540"/>
    <property type="match status" value="2"/>
</dbReference>
<accession>A0A3N2BC79</accession>
<proteinExistence type="predicted"/>